<dbReference type="RefSeq" id="WP_092910841.1">
    <property type="nucleotide sequence ID" value="NZ_FOXB01000004.1"/>
</dbReference>
<feature type="compositionally biased region" description="Basic and acidic residues" evidence="2">
    <location>
        <begin position="351"/>
        <end position="361"/>
    </location>
</feature>
<evidence type="ECO:0000313" key="3">
    <source>
        <dbReference type="EMBL" id="SFP02309.1"/>
    </source>
</evidence>
<feature type="coiled-coil region" evidence="1">
    <location>
        <begin position="253"/>
        <end position="280"/>
    </location>
</feature>
<evidence type="ECO:0000256" key="1">
    <source>
        <dbReference type="SAM" id="Coils"/>
    </source>
</evidence>
<feature type="region of interest" description="Disordered" evidence="2">
    <location>
        <begin position="297"/>
        <end position="318"/>
    </location>
</feature>
<feature type="compositionally biased region" description="Polar residues" evidence="2">
    <location>
        <begin position="487"/>
        <end position="503"/>
    </location>
</feature>
<feature type="compositionally biased region" description="Low complexity" evidence="2">
    <location>
        <begin position="337"/>
        <end position="349"/>
    </location>
</feature>
<name>A0A1I5LYA9_9BACT</name>
<dbReference type="AlphaFoldDB" id="A0A1I5LYA9"/>
<reference evidence="3 4" key="1">
    <citation type="submission" date="2016-10" db="EMBL/GenBank/DDBJ databases">
        <authorList>
            <person name="de Groot N.N."/>
        </authorList>
    </citation>
    <scope>NUCLEOTIDE SEQUENCE [LARGE SCALE GENOMIC DNA]</scope>
    <source>
        <strain evidence="3 4">EP1-55-1</strain>
    </source>
</reference>
<sequence>MNYSQKSIYDTPPAYMQHGDPYSFNSNNGSLFDKYKSNSNSAIAAANNGEYHKDGTLSMAGALVGAKVAGSVLAAGAAAVGGPTVALAVIGTAMGAGALMGLSGSKLLSAKNLMKVAKGVTNIAKAGVSFAKKNVPLEKDKFDSKEQTIVKKNQAVNVKEQVQKFKKNKDVINKFNKAIKDIRSDFKKGKDVTKDVKELYEHRPPSRKSLKKLQNLAADNMIKRSAEQNNGVVDKKFIKQEYQKLGKELGWSESRVKDEISSVERRIEHHKDKLNIKENNKISGKFGEIINKAAQQKSKQNQFSFSTKEQKGLGKLQPSRQMENATFKAAQQQVQQTQQTVQQQKPQQQNVKEDLNRKSVEADQQQQKTEAAKKFDQKVEAVQKDFESGKDVTQQIKDLHSFRIPKSADTQKLQQVTADHFIKQSAVQNKGFVNKDQIKQEYQQLAKDNNWSKSKLKEELNFVDKRIEHHKDNLNIKENGKMADFVSSQQNQMTKDQSQTKTEMSAKMTDKQQADNRTIDTHKMVAAANNQNQQQQDQDRSR</sequence>
<dbReference type="STRING" id="223786.SAMN05216234_10480"/>
<feature type="compositionally biased region" description="Low complexity" evidence="2">
    <location>
        <begin position="297"/>
        <end position="306"/>
    </location>
</feature>
<organism evidence="3 4">
    <name type="scientific">Hydrogenimonas thermophila</name>
    <dbReference type="NCBI Taxonomy" id="223786"/>
    <lineage>
        <taxon>Bacteria</taxon>
        <taxon>Pseudomonadati</taxon>
        <taxon>Campylobacterota</taxon>
        <taxon>Epsilonproteobacteria</taxon>
        <taxon>Campylobacterales</taxon>
        <taxon>Hydrogenimonadaceae</taxon>
        <taxon>Hydrogenimonas</taxon>
    </lineage>
</organism>
<feature type="compositionally biased region" description="Basic and acidic residues" evidence="2">
    <location>
        <begin position="508"/>
        <end position="523"/>
    </location>
</feature>
<dbReference type="EMBL" id="FOXB01000004">
    <property type="protein sequence ID" value="SFP02309.1"/>
    <property type="molecule type" value="Genomic_DNA"/>
</dbReference>
<evidence type="ECO:0000256" key="2">
    <source>
        <dbReference type="SAM" id="MobiDB-lite"/>
    </source>
</evidence>
<feature type="compositionally biased region" description="Low complexity" evidence="2">
    <location>
        <begin position="526"/>
        <end position="536"/>
    </location>
</feature>
<keyword evidence="4" id="KW-1185">Reference proteome</keyword>
<feature type="region of interest" description="Disordered" evidence="2">
    <location>
        <begin position="487"/>
        <end position="542"/>
    </location>
</feature>
<keyword evidence="1" id="KW-0175">Coiled coil</keyword>
<evidence type="ECO:0000313" key="4">
    <source>
        <dbReference type="Proteomes" id="UP000199227"/>
    </source>
</evidence>
<protein>
    <submittedName>
        <fullName evidence="3">Uncharacterized protein</fullName>
    </submittedName>
</protein>
<proteinExistence type="predicted"/>
<gene>
    <name evidence="3" type="ORF">SAMN05216234_10480</name>
</gene>
<accession>A0A1I5LYA9</accession>
<dbReference type="Proteomes" id="UP000199227">
    <property type="component" value="Unassembled WGS sequence"/>
</dbReference>
<feature type="region of interest" description="Disordered" evidence="2">
    <location>
        <begin position="337"/>
        <end position="372"/>
    </location>
</feature>